<accession>A0A2P2M1K4</accession>
<keyword evidence="1" id="KW-0436">Ligase</keyword>
<protein>
    <submittedName>
        <fullName evidence="1">Putative phenylalaninetRNA ligase alpha subunit isoform X1</fullName>
    </submittedName>
</protein>
<proteinExistence type="predicted"/>
<dbReference type="AlphaFoldDB" id="A0A2P2M1K4"/>
<name>A0A2P2M1K4_RHIMU</name>
<evidence type="ECO:0000313" key="1">
    <source>
        <dbReference type="EMBL" id="MBX24109.1"/>
    </source>
</evidence>
<dbReference type="EMBL" id="GGEC01043625">
    <property type="protein sequence ID" value="MBX24109.1"/>
    <property type="molecule type" value="Transcribed_RNA"/>
</dbReference>
<dbReference type="GO" id="GO:0016874">
    <property type="term" value="F:ligase activity"/>
    <property type="evidence" value="ECO:0007669"/>
    <property type="project" value="UniProtKB-KW"/>
</dbReference>
<organism evidence="1">
    <name type="scientific">Rhizophora mucronata</name>
    <name type="common">Asiatic mangrove</name>
    <dbReference type="NCBI Taxonomy" id="61149"/>
    <lineage>
        <taxon>Eukaryota</taxon>
        <taxon>Viridiplantae</taxon>
        <taxon>Streptophyta</taxon>
        <taxon>Embryophyta</taxon>
        <taxon>Tracheophyta</taxon>
        <taxon>Spermatophyta</taxon>
        <taxon>Magnoliopsida</taxon>
        <taxon>eudicotyledons</taxon>
        <taxon>Gunneridae</taxon>
        <taxon>Pentapetalae</taxon>
        <taxon>rosids</taxon>
        <taxon>fabids</taxon>
        <taxon>Malpighiales</taxon>
        <taxon>Rhizophoraceae</taxon>
        <taxon>Rhizophora</taxon>
    </lineage>
</organism>
<sequence>MITRQHRMHQISSYIMFNGLQINNNYPSFIT</sequence>
<reference evidence="1" key="1">
    <citation type="submission" date="2018-02" db="EMBL/GenBank/DDBJ databases">
        <title>Rhizophora mucronata_Transcriptome.</title>
        <authorList>
            <person name="Meera S.P."/>
            <person name="Sreeshan A."/>
            <person name="Augustine A."/>
        </authorList>
    </citation>
    <scope>NUCLEOTIDE SEQUENCE</scope>
    <source>
        <tissue evidence="1">Leaf</tissue>
    </source>
</reference>